<sequence length="71" mass="7980">MRRPIEMFARSTPRCDSTGNRANSVVAVRNAGAVPPMLKAVRLSPARDRCCCAFAGSGRVRFPRRRRYISR</sequence>
<name>A0A8E2RZ78_9BURK</name>
<accession>A0A8E2RZ78</accession>
<evidence type="ECO:0000313" key="1">
    <source>
        <dbReference type="EMBL" id="PRF24930.1"/>
    </source>
</evidence>
<comment type="caution">
    <text evidence="1">The sequence shown here is derived from an EMBL/GenBank/DDBJ whole genome shotgun (WGS) entry which is preliminary data.</text>
</comment>
<reference evidence="1 2" key="1">
    <citation type="submission" date="2018-03" db="EMBL/GenBank/DDBJ databases">
        <authorList>
            <person name="Nguyen K."/>
            <person name="Fouts D."/>
            <person name="Sutton G."/>
        </authorList>
    </citation>
    <scope>NUCLEOTIDE SEQUENCE [LARGE SCALE GENOMIC DNA]</scope>
    <source>
        <strain evidence="1 2">AU17135</strain>
    </source>
</reference>
<dbReference type="EMBL" id="PVFZ01000031">
    <property type="protein sequence ID" value="PRF24930.1"/>
    <property type="molecule type" value="Genomic_DNA"/>
</dbReference>
<dbReference type="AlphaFoldDB" id="A0A8E2RZ78"/>
<evidence type="ECO:0000313" key="2">
    <source>
        <dbReference type="Proteomes" id="UP000237686"/>
    </source>
</evidence>
<organism evidence="1 2">
    <name type="scientific">Burkholderia multivorans</name>
    <dbReference type="NCBI Taxonomy" id="87883"/>
    <lineage>
        <taxon>Bacteria</taxon>
        <taxon>Pseudomonadati</taxon>
        <taxon>Pseudomonadota</taxon>
        <taxon>Betaproteobacteria</taxon>
        <taxon>Burkholderiales</taxon>
        <taxon>Burkholderiaceae</taxon>
        <taxon>Burkholderia</taxon>
        <taxon>Burkholderia cepacia complex</taxon>
    </lineage>
</organism>
<protein>
    <submittedName>
        <fullName evidence="1">Uncharacterized protein</fullName>
    </submittedName>
</protein>
<gene>
    <name evidence="1" type="ORF">C6P98_10405</name>
</gene>
<proteinExistence type="predicted"/>
<dbReference type="Proteomes" id="UP000237686">
    <property type="component" value="Unassembled WGS sequence"/>
</dbReference>